<dbReference type="EMBL" id="CP031124">
    <property type="protein sequence ID" value="AXF86682.1"/>
    <property type="molecule type" value="Genomic_DNA"/>
</dbReference>
<sequence>MGAIEQTIADAVRAGITEAVKPLQDDIAWLRKIIESKNEPADERVKQKDLPAKLGDVGLTKLRKTLGLNGAPKPDALGLYSVKACRTFIDNLPSDSASKKAEN</sequence>
<dbReference type="Proteomes" id="UP000252182">
    <property type="component" value="Chromosome"/>
</dbReference>
<gene>
    <name evidence="1" type="ORF">DTO96_102437</name>
</gene>
<evidence type="ECO:0000313" key="2">
    <source>
        <dbReference type="Proteomes" id="UP000252182"/>
    </source>
</evidence>
<accession>A0A345DE94</accession>
<evidence type="ECO:0000313" key="1">
    <source>
        <dbReference type="EMBL" id="AXF86682.1"/>
    </source>
</evidence>
<dbReference type="AlphaFoldDB" id="A0A345DE94"/>
<dbReference type="KEGG" id="hyf:DTO96_102437"/>
<organism evidence="1 2">
    <name type="scientific">Ephemeroptericola cinctiostellae</name>
    <dbReference type="NCBI Taxonomy" id="2268024"/>
    <lineage>
        <taxon>Bacteria</taxon>
        <taxon>Pseudomonadati</taxon>
        <taxon>Pseudomonadota</taxon>
        <taxon>Betaproteobacteria</taxon>
        <taxon>Burkholderiales</taxon>
        <taxon>Burkholderiaceae</taxon>
        <taxon>Ephemeroptericola</taxon>
    </lineage>
</organism>
<reference evidence="2" key="1">
    <citation type="submission" date="2018-07" db="EMBL/GenBank/DDBJ databases">
        <authorList>
            <person name="Kim H."/>
        </authorList>
    </citation>
    <scope>NUCLEOTIDE SEQUENCE [LARGE SCALE GENOMIC DNA]</scope>
    <source>
        <strain evidence="2">F02</strain>
    </source>
</reference>
<dbReference type="RefSeq" id="WP_114563733.1">
    <property type="nucleotide sequence ID" value="NZ_CP031124.1"/>
</dbReference>
<keyword evidence="2" id="KW-1185">Reference proteome</keyword>
<proteinExistence type="predicted"/>
<name>A0A345DE94_9BURK</name>
<protein>
    <submittedName>
        <fullName evidence="1">Uncharacterized protein</fullName>
    </submittedName>
</protein>